<dbReference type="InterPro" id="IPR018357">
    <property type="entry name" value="Hexapep_transf_CS"/>
</dbReference>
<evidence type="ECO:0000256" key="1">
    <source>
        <dbReference type="ARBA" id="ARBA00007274"/>
    </source>
</evidence>
<dbReference type="Gene3D" id="2.160.10.10">
    <property type="entry name" value="Hexapeptide repeat proteins"/>
    <property type="match status" value="1"/>
</dbReference>
<comment type="similarity">
    <text evidence="1">Belongs to the transferase hexapeptide repeat family.</text>
</comment>
<dbReference type="InterPro" id="IPR001451">
    <property type="entry name" value="Hexapep"/>
</dbReference>
<gene>
    <name evidence="4" type="ORF">PROPJV5_0933</name>
</gene>
<keyword evidence="5" id="KW-1185">Reference proteome</keyword>
<dbReference type="PANTHER" id="PTHR23416">
    <property type="entry name" value="SIALIC ACID SYNTHASE-RELATED"/>
    <property type="match status" value="1"/>
</dbReference>
<keyword evidence="2 4" id="KW-0808">Transferase</keyword>
<reference evidence="5" key="1">
    <citation type="submission" date="2018-02" db="EMBL/GenBank/DDBJ databases">
        <authorList>
            <person name="Hornung B."/>
        </authorList>
    </citation>
    <scope>NUCLEOTIDE SEQUENCE [LARGE SCALE GENOMIC DNA]</scope>
</reference>
<dbReference type="EC" id="2.-.-.-" evidence="4"/>
<dbReference type="EMBL" id="OMOH01000003">
    <property type="protein sequence ID" value="SPF67976.1"/>
    <property type="molecule type" value="Genomic_DNA"/>
</dbReference>
<dbReference type="CDD" id="cd03357">
    <property type="entry name" value="LbH_MAT_GAT"/>
    <property type="match status" value="1"/>
</dbReference>
<dbReference type="Pfam" id="PF00132">
    <property type="entry name" value="Hexapep"/>
    <property type="match status" value="1"/>
</dbReference>
<dbReference type="PANTHER" id="PTHR23416:SF23">
    <property type="entry name" value="ACETYLTRANSFERASE C18B11.09C-RELATED"/>
    <property type="match status" value="1"/>
</dbReference>
<accession>A0A375I1J8</accession>
<organism evidence="4 5">
    <name type="scientific">Propionibacterium ruminifibrarum</name>
    <dbReference type="NCBI Taxonomy" id="1962131"/>
    <lineage>
        <taxon>Bacteria</taxon>
        <taxon>Bacillati</taxon>
        <taxon>Actinomycetota</taxon>
        <taxon>Actinomycetes</taxon>
        <taxon>Propionibacteriales</taxon>
        <taxon>Propionibacteriaceae</taxon>
        <taxon>Propionibacterium</taxon>
    </lineage>
</organism>
<evidence type="ECO:0000313" key="5">
    <source>
        <dbReference type="Proteomes" id="UP000265962"/>
    </source>
</evidence>
<dbReference type="GO" id="GO:0008374">
    <property type="term" value="F:O-acyltransferase activity"/>
    <property type="evidence" value="ECO:0007669"/>
    <property type="project" value="TreeGrafter"/>
</dbReference>
<protein>
    <submittedName>
        <fullName evidence="4">Trimeric LpxA-like</fullName>
        <ecNumber evidence="4">2.-.-.-</ecNumber>
    </submittedName>
</protein>
<sequence length="204" mass="21871">MRVMDLTTFLDLMERREPISAGSPAHLFMHEQSQRALRITAELNGSYHPADRVRVLMSQLIGREVPDSFGLFPPFHSEFGQNIHLGDNVFINSGCTVQDTGGVWIGAGSLIGHGCTLTTLNHSEDPARRGDMVPAPVRIGENVWLGARVTVVPGVTIGDGAIIGAGSIVTKDVPPRTIAVGTPARVLREVRAGDDPHDPAVVVE</sequence>
<dbReference type="SUPFAM" id="SSF51161">
    <property type="entry name" value="Trimeric LpxA-like enzymes"/>
    <property type="match status" value="1"/>
</dbReference>
<keyword evidence="3" id="KW-0677">Repeat</keyword>
<name>A0A375I1J8_9ACTN</name>
<dbReference type="Proteomes" id="UP000265962">
    <property type="component" value="Unassembled WGS sequence"/>
</dbReference>
<dbReference type="AlphaFoldDB" id="A0A375I1J8"/>
<dbReference type="PROSITE" id="PS00101">
    <property type="entry name" value="HEXAPEP_TRANSFERASES"/>
    <property type="match status" value="1"/>
</dbReference>
<evidence type="ECO:0000256" key="2">
    <source>
        <dbReference type="ARBA" id="ARBA00022679"/>
    </source>
</evidence>
<dbReference type="InterPro" id="IPR051159">
    <property type="entry name" value="Hexapeptide_acetyltransf"/>
</dbReference>
<dbReference type="InterPro" id="IPR011004">
    <property type="entry name" value="Trimer_LpxA-like_sf"/>
</dbReference>
<evidence type="ECO:0000256" key="3">
    <source>
        <dbReference type="ARBA" id="ARBA00022737"/>
    </source>
</evidence>
<evidence type="ECO:0000313" key="4">
    <source>
        <dbReference type="EMBL" id="SPF67976.1"/>
    </source>
</evidence>
<dbReference type="Pfam" id="PF14602">
    <property type="entry name" value="Hexapep_2"/>
    <property type="match status" value="1"/>
</dbReference>
<proteinExistence type="inferred from homology"/>